<dbReference type="InterPro" id="IPR001962">
    <property type="entry name" value="Asn_synthase"/>
</dbReference>
<keyword evidence="1" id="KW-0028">Amino-acid biosynthesis</keyword>
<dbReference type="Gene3D" id="3.60.20.10">
    <property type="entry name" value="Glutamine Phosphoribosylpyrophosphate, subunit 1, domain 1"/>
    <property type="match status" value="1"/>
</dbReference>
<dbReference type="InterPro" id="IPR051857">
    <property type="entry name" value="Asn_synthetase_domain"/>
</dbReference>
<dbReference type="SUPFAM" id="SSF52402">
    <property type="entry name" value="Adenine nucleotide alpha hydrolases-like"/>
    <property type="match status" value="1"/>
</dbReference>
<dbReference type="PANTHER" id="PTHR45937">
    <property type="entry name" value="ASPARAGINE SYNTHETASE DOMAIN-CONTAINING PROTEIN 1"/>
    <property type="match status" value="1"/>
</dbReference>
<dbReference type="CDD" id="cd01991">
    <property type="entry name" value="Asn_synthase_B_C"/>
    <property type="match status" value="1"/>
</dbReference>
<dbReference type="SUPFAM" id="SSF56235">
    <property type="entry name" value="N-terminal nucleophile aminohydrolases (Ntn hydrolases)"/>
    <property type="match status" value="1"/>
</dbReference>
<feature type="domain" description="Glutamine amidotransferase type-2" evidence="4">
    <location>
        <begin position="2"/>
        <end position="263"/>
    </location>
</feature>
<evidence type="ECO:0000256" key="3">
    <source>
        <dbReference type="ARBA" id="ARBA00022962"/>
    </source>
</evidence>
<organism evidence="5 6">
    <name type="scientific">Polyplax serrata</name>
    <name type="common">Common mouse louse</name>
    <dbReference type="NCBI Taxonomy" id="468196"/>
    <lineage>
        <taxon>Eukaryota</taxon>
        <taxon>Metazoa</taxon>
        <taxon>Ecdysozoa</taxon>
        <taxon>Arthropoda</taxon>
        <taxon>Hexapoda</taxon>
        <taxon>Insecta</taxon>
        <taxon>Pterygota</taxon>
        <taxon>Neoptera</taxon>
        <taxon>Paraneoptera</taxon>
        <taxon>Psocodea</taxon>
        <taxon>Troctomorpha</taxon>
        <taxon>Phthiraptera</taxon>
        <taxon>Anoplura</taxon>
        <taxon>Polyplacidae</taxon>
        <taxon>Polyplax</taxon>
    </lineage>
</organism>
<dbReference type="InterPro" id="IPR029055">
    <property type="entry name" value="Ntn_hydrolases_N"/>
</dbReference>
<comment type="caution">
    <text evidence="5">The sequence shown here is derived from an EMBL/GenBank/DDBJ whole genome shotgun (WGS) entry which is preliminary data.</text>
</comment>
<dbReference type="EMBL" id="JAWJWF010000006">
    <property type="protein sequence ID" value="KAK6631520.1"/>
    <property type="molecule type" value="Genomic_DNA"/>
</dbReference>
<evidence type="ECO:0000313" key="5">
    <source>
        <dbReference type="EMBL" id="KAK6631520.1"/>
    </source>
</evidence>
<dbReference type="InterPro" id="IPR017932">
    <property type="entry name" value="GATase_2_dom"/>
</dbReference>
<keyword evidence="6" id="KW-1185">Reference proteome</keyword>
<dbReference type="PANTHER" id="PTHR45937:SF1">
    <property type="entry name" value="ASPARAGINE SYNTHETASE DOMAIN-CONTAINING PROTEIN 1"/>
    <property type="match status" value="1"/>
</dbReference>
<name>A0ABR1AYX1_POLSC</name>
<dbReference type="Gene3D" id="3.40.50.620">
    <property type="entry name" value="HUPs"/>
    <property type="match status" value="1"/>
</dbReference>
<dbReference type="Proteomes" id="UP001359485">
    <property type="component" value="Unassembled WGS sequence"/>
</dbReference>
<dbReference type="Pfam" id="PF00733">
    <property type="entry name" value="Asn_synthase"/>
    <property type="match status" value="1"/>
</dbReference>
<evidence type="ECO:0000313" key="6">
    <source>
        <dbReference type="Proteomes" id="UP001359485"/>
    </source>
</evidence>
<keyword evidence="2" id="KW-0061">Asparagine biosynthesis</keyword>
<dbReference type="PROSITE" id="PS51278">
    <property type="entry name" value="GATASE_TYPE_2"/>
    <property type="match status" value="1"/>
</dbReference>
<reference evidence="5 6" key="1">
    <citation type="submission" date="2023-09" db="EMBL/GenBank/DDBJ databases">
        <title>Genomes of two closely related lineages of the louse Polyplax serrata with different host specificities.</title>
        <authorList>
            <person name="Martinu J."/>
            <person name="Tarabai H."/>
            <person name="Stefka J."/>
            <person name="Hypsa V."/>
        </authorList>
    </citation>
    <scope>NUCLEOTIDE SEQUENCE [LARGE SCALE GENOMIC DNA]</scope>
    <source>
        <strain evidence="5">98ZLc_SE</strain>
    </source>
</reference>
<sequence length="648" mass="73283">MCGIFCSIVYNQNTFLNEIIKNKDFKQTNPQFAEFQEAFQNRGPDHYSELLIDVSPHTVVQFAASVLWTQGSSPAPQPFHEDGNVLLWNGDIFSGPLQVKVSYFTEELIEVHGFNEPSAQQFKMAGDGNDTQNLWNKLQEAREKGLSIVKVFSSIRGPFSFIYYEKESRKLYFGRDVVGRHSLLIGFSQRNITISSVGSRKVDGFTEVPAVGIFCFSLEKDGETPLTLHSWSHVSDIFNVHYLLPKGSTENMQVGEVIETYLQAPRRSNKTPTTSDLEMWRVQDQDQSLGSLLQKITLSDAKTRIRQTMVALMAKSTIQIIVGDLLSTLRQAVKVRVEKQPKFCKHCTKTPETNQNCLHARLAILFSGGLDSAVLASLAHEYLPPGEPIDLLNVAFEKKEKPPEGKQNSRWLKKDVSAELSFNVPDRATGLSTLFELKTMHPDRKWNFVEINVTQDELKRERERVITHLISPLNTVLDDSLGCALWFASRGAGHLEGGNEVYISPARIVFSGIGADEQLGGYMRHRTTLKHKGGWEALDKELQYELRRISQRNLGRDDRIVSDHGRQLRMPYLDEDVINYLGFIPPWNRCYPVDSMPPGVGDKLLLRLAAWELGFRDAANLPKRAMQFGSRIANSREKASDVSDRLHI</sequence>
<protein>
    <recommendedName>
        <fullName evidence="4">Glutamine amidotransferase type-2 domain-containing protein</fullName>
    </recommendedName>
</protein>
<evidence type="ECO:0000256" key="1">
    <source>
        <dbReference type="ARBA" id="ARBA00022605"/>
    </source>
</evidence>
<evidence type="ECO:0000256" key="2">
    <source>
        <dbReference type="ARBA" id="ARBA00022888"/>
    </source>
</evidence>
<keyword evidence="3" id="KW-0315">Glutamine amidotransferase</keyword>
<dbReference type="InterPro" id="IPR014729">
    <property type="entry name" value="Rossmann-like_a/b/a_fold"/>
</dbReference>
<evidence type="ECO:0000259" key="4">
    <source>
        <dbReference type="PROSITE" id="PS51278"/>
    </source>
</evidence>
<proteinExistence type="predicted"/>
<accession>A0ABR1AYX1</accession>
<gene>
    <name evidence="5" type="ORF">RUM44_006047</name>
</gene>